<comment type="caution">
    <text evidence="3">The sequence shown here is derived from an EMBL/GenBank/DDBJ whole genome shotgun (WGS) entry which is preliminary data.</text>
</comment>
<evidence type="ECO:0000256" key="1">
    <source>
        <dbReference type="SAM" id="Phobius"/>
    </source>
</evidence>
<keyword evidence="1" id="KW-0472">Membrane</keyword>
<dbReference type="SUPFAM" id="SSF50182">
    <property type="entry name" value="Sm-like ribonucleoproteins"/>
    <property type="match status" value="1"/>
</dbReference>
<feature type="domain" description="Mechanosensitive ion channel MscS" evidence="2">
    <location>
        <begin position="262"/>
        <end position="307"/>
    </location>
</feature>
<dbReference type="GO" id="GO:0008381">
    <property type="term" value="F:mechanosensitive monoatomic ion channel activity"/>
    <property type="evidence" value="ECO:0007669"/>
    <property type="project" value="InterPro"/>
</dbReference>
<reference evidence="3 4" key="1">
    <citation type="journal article" date="2012" name="J. Bacteriol.">
        <title>Genome Sequence of "Candidatus Nitrosoarchaeum limnia" BG20, a Low-Salinity Ammonia-Oxidizing Archaeon from the San Francisco Bay Estuary.</title>
        <authorList>
            <person name="Mosier A.C."/>
            <person name="Allen E.E."/>
            <person name="Kim M."/>
            <person name="Ferriera S."/>
            <person name="Francis C.A."/>
        </authorList>
    </citation>
    <scope>NUCLEOTIDE SEQUENCE [LARGE SCALE GENOMIC DNA]</scope>
    <source>
        <strain evidence="3 4">BG20</strain>
    </source>
</reference>
<dbReference type="InterPro" id="IPR006685">
    <property type="entry name" value="MscS_channel_2nd"/>
</dbReference>
<feature type="transmembrane region" description="Helical" evidence="1">
    <location>
        <begin position="189"/>
        <end position="210"/>
    </location>
</feature>
<evidence type="ECO:0000313" key="4">
    <source>
        <dbReference type="Proteomes" id="UP000014065"/>
    </source>
</evidence>
<keyword evidence="1" id="KW-1133">Transmembrane helix</keyword>
<feature type="transmembrane region" description="Helical" evidence="1">
    <location>
        <begin position="147"/>
        <end position="168"/>
    </location>
</feature>
<gene>
    <name evidence="3" type="ORF">BG20_I1871</name>
</gene>
<organism evidence="3 4">
    <name type="scientific">Candidatus Nitrosarchaeum limnium BG20</name>
    <dbReference type="NCBI Taxonomy" id="859192"/>
    <lineage>
        <taxon>Archaea</taxon>
        <taxon>Nitrososphaerota</taxon>
        <taxon>Nitrososphaeria</taxon>
        <taxon>Nitrosopumilales</taxon>
        <taxon>Nitrosopumilaceae</taxon>
        <taxon>Nitrosarchaeum</taxon>
    </lineage>
</organism>
<dbReference type="PANTHER" id="PTHR30221:SF1">
    <property type="entry name" value="SMALL-CONDUCTANCE MECHANOSENSITIVE CHANNEL"/>
    <property type="match status" value="1"/>
</dbReference>
<dbReference type="AlphaFoldDB" id="S2E1C3"/>
<dbReference type="InterPro" id="IPR045275">
    <property type="entry name" value="MscS_archaea/bacteria_type"/>
</dbReference>
<sequence length="311" mass="33732">MLIPMQNSKNYLIVVLTLSLFVISFNSAFAQESFAEDIYVPTSEALKEFAVSVADSAPKIIASVILLIIGLIAGKVVGKVTTKAVTSLLQKTSQKNQELHLAEEVYGKFNSVKLISATIRWFVYLFFIVAAVNALQFEQLSTALTSLWLWVPNLLAFVLIVVIGSIVVNFVSKWIEHQLLDHHIASPKIIISVIKAVIYGIVFAIAFTQLGVGESIIPILVSAFSWSIAVAIGASIAIGLGFALKDLIPASIMGASNQRSILKVGQKVKIGDITGTVTASHLLHVIVTNDRNESIVIPTKLMMNQTITIFN</sequence>
<dbReference type="EMBL" id="AHJG01000223">
    <property type="protein sequence ID" value="EPA05095.1"/>
    <property type="molecule type" value="Genomic_DNA"/>
</dbReference>
<proteinExistence type="predicted"/>
<feature type="transmembrane region" description="Helical" evidence="1">
    <location>
        <begin position="118"/>
        <end position="135"/>
    </location>
</feature>
<accession>S2E1C3</accession>
<feature type="transmembrane region" description="Helical" evidence="1">
    <location>
        <begin position="216"/>
        <end position="244"/>
    </location>
</feature>
<dbReference type="Pfam" id="PF05552">
    <property type="entry name" value="MS_channel_1st_1"/>
    <property type="match status" value="2"/>
</dbReference>
<feature type="transmembrane region" description="Helical" evidence="1">
    <location>
        <begin position="59"/>
        <end position="78"/>
    </location>
</feature>
<dbReference type="Proteomes" id="UP000014065">
    <property type="component" value="Unassembled WGS sequence"/>
</dbReference>
<keyword evidence="4" id="KW-1185">Reference proteome</keyword>
<dbReference type="InterPro" id="IPR008910">
    <property type="entry name" value="MSC_TM_helix"/>
</dbReference>
<evidence type="ECO:0000259" key="2">
    <source>
        <dbReference type="Pfam" id="PF00924"/>
    </source>
</evidence>
<dbReference type="PANTHER" id="PTHR30221">
    <property type="entry name" value="SMALL-CONDUCTANCE MECHANOSENSITIVE CHANNEL"/>
    <property type="match status" value="1"/>
</dbReference>
<dbReference type="Pfam" id="PF00924">
    <property type="entry name" value="MS_channel_2nd"/>
    <property type="match status" value="1"/>
</dbReference>
<dbReference type="InterPro" id="IPR010920">
    <property type="entry name" value="LSM_dom_sf"/>
</dbReference>
<keyword evidence="1" id="KW-0812">Transmembrane</keyword>
<dbReference type="Gene3D" id="1.10.287.1260">
    <property type="match status" value="1"/>
</dbReference>
<evidence type="ECO:0000313" key="3">
    <source>
        <dbReference type="EMBL" id="EPA05095.1"/>
    </source>
</evidence>
<name>S2E1C3_9ARCH</name>
<protein>
    <submittedName>
        <fullName evidence="3">Putative membrane protein</fullName>
    </submittedName>
</protein>
<dbReference type="GO" id="GO:0016020">
    <property type="term" value="C:membrane"/>
    <property type="evidence" value="ECO:0007669"/>
    <property type="project" value="InterPro"/>
</dbReference>